<gene>
    <name evidence="2" type="ORF">SPARVUS_LOCUS4359944</name>
</gene>
<dbReference type="PANTHER" id="PTHR47326">
    <property type="entry name" value="TRANSPOSABLE ELEMENT TC3 TRANSPOSASE-LIKE PROTEIN"/>
    <property type="match status" value="1"/>
</dbReference>
<dbReference type="Pfam" id="PF13358">
    <property type="entry name" value="DDE_3"/>
    <property type="match status" value="1"/>
</dbReference>
<sequence length="334" mass="38007">MGKKKDLSAAEKSEIVQCLGRGMKTLDISRKLKRDHRTIKRFVADSEHRRVCADKGTLRKIFARSMHRIKRAAAKIPLHSSKQIFEAAGASGVPRTSRCRVLQSLATVHKPSIRPPITNALKQKQLHWAEKYMKTNFQIVLFTDECHGWSSGWLVDGWWDGHPVPTRLRHQQGGGGVMFWAGIMETELVGPFRAPEGVKMTSAKYVEFMTDHFLPWYRRKNYAFHNKIIFMHDNAPSHAAKNTSASMAVIGIKGEKVMVWLPSFPDLNPIENLWSILKQKIYEGGSKFTSKQQLWEAILTFCKQIQAETVQKLTSSMDARLVKLLSNKGSYVTM</sequence>
<evidence type="ECO:0000313" key="3">
    <source>
        <dbReference type="Proteomes" id="UP001162483"/>
    </source>
</evidence>
<dbReference type="InterPro" id="IPR036397">
    <property type="entry name" value="RNaseH_sf"/>
</dbReference>
<dbReference type="Proteomes" id="UP001162483">
    <property type="component" value="Unassembled WGS sequence"/>
</dbReference>
<reference evidence="2" key="1">
    <citation type="submission" date="2023-05" db="EMBL/GenBank/DDBJ databases">
        <authorList>
            <person name="Stuckert A."/>
        </authorList>
    </citation>
    <scope>NUCLEOTIDE SEQUENCE</scope>
</reference>
<name>A0ABN9C7V9_9NEOB</name>
<proteinExistence type="predicted"/>
<dbReference type="InterPro" id="IPR038717">
    <property type="entry name" value="Tc1-like_DDE_dom"/>
</dbReference>
<evidence type="ECO:0000259" key="1">
    <source>
        <dbReference type="Pfam" id="PF13358"/>
    </source>
</evidence>
<dbReference type="PANTHER" id="PTHR47326:SF1">
    <property type="entry name" value="HTH PSQ-TYPE DOMAIN-CONTAINING PROTEIN"/>
    <property type="match status" value="1"/>
</dbReference>
<accession>A0ABN9C7V9</accession>
<protein>
    <recommendedName>
        <fullName evidence="1">Tc1-like transposase DDE domain-containing protein</fullName>
    </recommendedName>
</protein>
<dbReference type="EMBL" id="CATNWA010008039">
    <property type="protein sequence ID" value="CAI9555287.1"/>
    <property type="molecule type" value="Genomic_DNA"/>
</dbReference>
<keyword evidence="3" id="KW-1185">Reference proteome</keyword>
<feature type="domain" description="Tc1-like transposase DDE" evidence="1">
    <location>
        <begin position="208"/>
        <end position="294"/>
    </location>
</feature>
<organism evidence="2 3">
    <name type="scientific">Staurois parvus</name>
    <dbReference type="NCBI Taxonomy" id="386267"/>
    <lineage>
        <taxon>Eukaryota</taxon>
        <taxon>Metazoa</taxon>
        <taxon>Chordata</taxon>
        <taxon>Craniata</taxon>
        <taxon>Vertebrata</taxon>
        <taxon>Euteleostomi</taxon>
        <taxon>Amphibia</taxon>
        <taxon>Batrachia</taxon>
        <taxon>Anura</taxon>
        <taxon>Neobatrachia</taxon>
        <taxon>Ranoidea</taxon>
        <taxon>Ranidae</taxon>
        <taxon>Staurois</taxon>
    </lineage>
</organism>
<evidence type="ECO:0000313" key="2">
    <source>
        <dbReference type="EMBL" id="CAI9555287.1"/>
    </source>
</evidence>
<dbReference type="Gene3D" id="3.30.420.10">
    <property type="entry name" value="Ribonuclease H-like superfamily/Ribonuclease H"/>
    <property type="match status" value="1"/>
</dbReference>
<comment type="caution">
    <text evidence="2">The sequence shown here is derived from an EMBL/GenBank/DDBJ whole genome shotgun (WGS) entry which is preliminary data.</text>
</comment>